<name>A0A345NNL0_9MICO</name>
<dbReference type="Pfam" id="PF13551">
    <property type="entry name" value="HTH_29"/>
    <property type="match status" value="1"/>
</dbReference>
<dbReference type="OrthoDB" id="2375382at2"/>
<dbReference type="InterPro" id="IPR052702">
    <property type="entry name" value="MscS-like_channel"/>
</dbReference>
<dbReference type="AlphaFoldDB" id="A0A345NNL0"/>
<dbReference type="KEGG" id="orn:DV701_11235"/>
<protein>
    <submittedName>
        <fullName evidence="2">IS630 family transposase</fullName>
    </submittedName>
</protein>
<gene>
    <name evidence="2" type="ORF">DV701_11235</name>
</gene>
<dbReference type="PANTHER" id="PTHR30347:SF1">
    <property type="entry name" value="MECHANOSENSITIVE CHANNEL MSCK"/>
    <property type="match status" value="1"/>
</dbReference>
<reference evidence="2 3" key="1">
    <citation type="submission" date="2018-07" db="EMBL/GenBank/DDBJ databases">
        <title>Complete genome sequencing of Ornithinimicrobium sp. AMA3305.</title>
        <authorList>
            <person name="Bae J.-W."/>
        </authorList>
    </citation>
    <scope>NUCLEOTIDE SEQUENCE [LARGE SCALE GENOMIC DNA]</scope>
    <source>
        <strain evidence="2 3">AMA3305</strain>
    </source>
</reference>
<accession>A0A345NNL0</accession>
<dbReference type="RefSeq" id="WP_114928383.1">
    <property type="nucleotide sequence ID" value="NZ_CP031229.1"/>
</dbReference>
<dbReference type="InterPro" id="IPR012337">
    <property type="entry name" value="RNaseH-like_sf"/>
</dbReference>
<dbReference type="InterPro" id="IPR038717">
    <property type="entry name" value="Tc1-like_DDE_dom"/>
</dbReference>
<evidence type="ECO:0000313" key="2">
    <source>
        <dbReference type="EMBL" id="AXH96618.1"/>
    </source>
</evidence>
<sequence length="361" mass="40373">MANRPAPALGLRDGDREELARLTRSSSARAGLAQRARIVLLAADGVSNISIAAKVGVSRPTVIDWRNRYAAQGIAGLEDEPRSGRPRTIDHREIVAQTLRPPPKKYGVTHWSSRLLGRHLGISNGTVAKAWRDYGVAPWRVETFKFSTDPELVAKVTDVVGLYLAPPENAIVLCVDEKSQIQALDRTAPMLPMQPGLPERRTHDYKHNATTTLFAALEIATGKVTGACKARHRHQEFLAFLKQVARAYPDTGDGTELHLVMDNYAAHKRVEVRDWLAANPRIHVHFTPTSGSWLNLVEVWFGIIERQAIHRGTFRFVKDLNAKIRAFVDGWNDRCHPFVWTKTADEILKKANRQTTSNTSH</sequence>
<dbReference type="GO" id="GO:0003676">
    <property type="term" value="F:nucleic acid binding"/>
    <property type="evidence" value="ECO:0007669"/>
    <property type="project" value="InterPro"/>
</dbReference>
<feature type="domain" description="Tc1-like transposase DDE" evidence="1">
    <location>
        <begin position="172"/>
        <end position="320"/>
    </location>
</feature>
<dbReference type="SUPFAM" id="SSF53098">
    <property type="entry name" value="Ribonuclease H-like"/>
    <property type="match status" value="1"/>
</dbReference>
<evidence type="ECO:0000313" key="3">
    <source>
        <dbReference type="Proteomes" id="UP000253790"/>
    </source>
</evidence>
<evidence type="ECO:0000259" key="1">
    <source>
        <dbReference type="Pfam" id="PF13358"/>
    </source>
</evidence>
<dbReference type="Pfam" id="PF13358">
    <property type="entry name" value="DDE_3"/>
    <property type="match status" value="1"/>
</dbReference>
<dbReference type="Proteomes" id="UP000253790">
    <property type="component" value="Chromosome"/>
</dbReference>
<dbReference type="InterPro" id="IPR047655">
    <property type="entry name" value="Transpos_IS630-like"/>
</dbReference>
<dbReference type="InterPro" id="IPR009057">
    <property type="entry name" value="Homeodomain-like_sf"/>
</dbReference>
<dbReference type="Gene3D" id="3.30.420.10">
    <property type="entry name" value="Ribonuclease H-like superfamily/Ribonuclease H"/>
    <property type="match status" value="1"/>
</dbReference>
<organism evidence="2 3">
    <name type="scientific">Ornithinimicrobium avium</name>
    <dbReference type="NCBI Taxonomy" id="2283195"/>
    <lineage>
        <taxon>Bacteria</taxon>
        <taxon>Bacillati</taxon>
        <taxon>Actinomycetota</taxon>
        <taxon>Actinomycetes</taxon>
        <taxon>Micrococcales</taxon>
        <taxon>Ornithinimicrobiaceae</taxon>
        <taxon>Ornithinimicrobium</taxon>
    </lineage>
</organism>
<dbReference type="InterPro" id="IPR036397">
    <property type="entry name" value="RNaseH_sf"/>
</dbReference>
<proteinExistence type="predicted"/>
<dbReference type="SUPFAM" id="SSF46689">
    <property type="entry name" value="Homeodomain-like"/>
    <property type="match status" value="1"/>
</dbReference>
<dbReference type="EMBL" id="CP031229">
    <property type="protein sequence ID" value="AXH96618.1"/>
    <property type="molecule type" value="Genomic_DNA"/>
</dbReference>
<keyword evidence="3" id="KW-1185">Reference proteome</keyword>
<dbReference type="NCBIfam" id="NF033545">
    <property type="entry name" value="transpos_IS630"/>
    <property type="match status" value="1"/>
</dbReference>
<dbReference type="PANTHER" id="PTHR30347">
    <property type="entry name" value="POTASSIUM CHANNEL RELATED"/>
    <property type="match status" value="1"/>
</dbReference>